<reference evidence="2" key="1">
    <citation type="journal article" date="2014" name="Sci. Data">
        <title>Genomes of diverse isolates of the marine cyanobacterium Prochlorococcus.</title>
        <authorList>
            <person name="Biller S."/>
            <person name="Berube P."/>
            <person name="Thompson J."/>
            <person name="Kelly L."/>
            <person name="Roggensack S."/>
            <person name="Awad L."/>
            <person name="Roache-Johnson K."/>
            <person name="Ding H."/>
            <person name="Giovannoni S.J."/>
            <person name="Moore L.R."/>
            <person name="Chisholm S.W."/>
        </authorList>
    </citation>
    <scope>NUCLEOTIDE SEQUENCE [LARGE SCALE GENOMIC DNA]</scope>
    <source>
        <strain evidence="2">PAC1</strain>
    </source>
</reference>
<protein>
    <recommendedName>
        <fullName evidence="3">Cytochrome b6-f complex subunit PetP</fullName>
    </recommendedName>
</protein>
<evidence type="ECO:0000313" key="2">
    <source>
        <dbReference type="Proteomes" id="UP000030392"/>
    </source>
</evidence>
<sequence length="73" mass="8268">MAKPTSLSRIGSKIKINIERVRDRIPSYLIDQLSEDPRGTVIDYKMTDGRGGIGVVIKMNDGSKHWFFEDEVS</sequence>
<dbReference type="EMBL" id="JNAX01000015">
    <property type="protein sequence ID" value="KGG19246.1"/>
    <property type="molecule type" value="Genomic_DNA"/>
</dbReference>
<proteinExistence type="predicted"/>
<dbReference type="InterPro" id="IPR021291">
    <property type="entry name" value="Tsr0524-like"/>
</dbReference>
<evidence type="ECO:0000313" key="1">
    <source>
        <dbReference type="EMBL" id="KGG19246.1"/>
    </source>
</evidence>
<dbReference type="RefSeq" id="WP_011823230.1">
    <property type="nucleotide sequence ID" value="NZ_CP138967.1"/>
</dbReference>
<name>A0A0A2BYS7_PROMR</name>
<accession>A0A0A2BYS7</accession>
<organism evidence="1 2">
    <name type="scientific">Prochlorococcus marinus str. PAC1</name>
    <dbReference type="NCBI Taxonomy" id="59924"/>
    <lineage>
        <taxon>Bacteria</taxon>
        <taxon>Bacillati</taxon>
        <taxon>Cyanobacteriota</taxon>
        <taxon>Cyanophyceae</taxon>
        <taxon>Synechococcales</taxon>
        <taxon>Prochlorococcaceae</taxon>
        <taxon>Prochlorococcus</taxon>
    </lineage>
</organism>
<dbReference type="AlphaFoldDB" id="A0A0A2BYS7"/>
<dbReference type="Pfam" id="PF11061">
    <property type="entry name" value="Tsr0524-like"/>
    <property type="match status" value="1"/>
</dbReference>
<gene>
    <name evidence="1" type="ORF">EV03_1626</name>
</gene>
<comment type="caution">
    <text evidence="1">The sequence shown here is derived from an EMBL/GenBank/DDBJ whole genome shotgun (WGS) entry which is preliminary data.</text>
</comment>
<evidence type="ECO:0008006" key="3">
    <source>
        <dbReference type="Google" id="ProtNLM"/>
    </source>
</evidence>
<dbReference type="Proteomes" id="UP000030392">
    <property type="component" value="Unassembled WGS sequence"/>
</dbReference>